<proteinExistence type="predicted"/>
<sequence>MTAGGANGDALARLLSRVRRPRVDPDSAARIKRWTREALALPEEAGVTVSEVDCADPACPGLETVIVVTAPGRRTRAFKARGSALVQTRPLVEAALKAS</sequence>
<organism evidence="1 2">
    <name type="scientific">Alsobacter ponti</name>
    <dbReference type="NCBI Taxonomy" id="2962936"/>
    <lineage>
        <taxon>Bacteria</taxon>
        <taxon>Pseudomonadati</taxon>
        <taxon>Pseudomonadota</taxon>
        <taxon>Alphaproteobacteria</taxon>
        <taxon>Hyphomicrobiales</taxon>
        <taxon>Alsobacteraceae</taxon>
        <taxon>Alsobacter</taxon>
    </lineage>
</organism>
<comment type="caution">
    <text evidence="1">The sequence shown here is derived from an EMBL/GenBank/DDBJ whole genome shotgun (WGS) entry which is preliminary data.</text>
</comment>
<dbReference type="RefSeq" id="WP_254743624.1">
    <property type="nucleotide sequence ID" value="NZ_JANCLU010000014.1"/>
</dbReference>
<reference evidence="1 2" key="1">
    <citation type="submission" date="2022-07" db="EMBL/GenBank/DDBJ databases">
        <authorList>
            <person name="Li W.-J."/>
            <person name="Deng Q.-Q."/>
        </authorList>
    </citation>
    <scope>NUCLEOTIDE SEQUENCE [LARGE SCALE GENOMIC DNA]</scope>
    <source>
        <strain evidence="1 2">SYSU M60028</strain>
    </source>
</reference>
<evidence type="ECO:0000313" key="1">
    <source>
        <dbReference type="EMBL" id="MCP8939724.1"/>
    </source>
</evidence>
<gene>
    <name evidence="1" type="ORF">NK718_14440</name>
</gene>
<keyword evidence="2" id="KW-1185">Reference proteome</keyword>
<evidence type="ECO:0000313" key="2">
    <source>
        <dbReference type="Proteomes" id="UP001205890"/>
    </source>
</evidence>
<accession>A0ABT1LE41</accession>
<protein>
    <recommendedName>
        <fullName evidence="3">Nitrate reductase</fullName>
    </recommendedName>
</protein>
<dbReference type="Proteomes" id="UP001205890">
    <property type="component" value="Unassembled WGS sequence"/>
</dbReference>
<evidence type="ECO:0008006" key="3">
    <source>
        <dbReference type="Google" id="ProtNLM"/>
    </source>
</evidence>
<dbReference type="EMBL" id="JANCLU010000014">
    <property type="protein sequence ID" value="MCP8939724.1"/>
    <property type="molecule type" value="Genomic_DNA"/>
</dbReference>
<name>A0ABT1LE41_9HYPH</name>